<keyword evidence="3" id="KW-1185">Reference proteome</keyword>
<name>D5ERE4_CORAD</name>
<keyword evidence="1" id="KW-0472">Membrane</keyword>
<dbReference type="Proteomes" id="UP000000925">
    <property type="component" value="Chromosome"/>
</dbReference>
<gene>
    <name evidence="2" type="ordered locus">Caka_2975</name>
</gene>
<feature type="transmembrane region" description="Helical" evidence="1">
    <location>
        <begin position="217"/>
        <end position="240"/>
    </location>
</feature>
<dbReference type="AlphaFoldDB" id="D5ERE4"/>
<dbReference type="STRING" id="583355.Caka_2975"/>
<proteinExistence type="predicted"/>
<dbReference type="CDD" id="cd06174">
    <property type="entry name" value="MFS"/>
    <property type="match status" value="1"/>
</dbReference>
<keyword evidence="1" id="KW-0812">Transmembrane</keyword>
<dbReference type="RefSeq" id="WP_013044704.1">
    <property type="nucleotide sequence ID" value="NC_014008.1"/>
</dbReference>
<dbReference type="KEGG" id="caa:Caka_2975"/>
<feature type="transmembrane region" description="Helical" evidence="1">
    <location>
        <begin position="171"/>
        <end position="189"/>
    </location>
</feature>
<evidence type="ECO:0008006" key="4">
    <source>
        <dbReference type="Google" id="ProtNLM"/>
    </source>
</evidence>
<feature type="transmembrane region" description="Helical" evidence="1">
    <location>
        <begin position="86"/>
        <end position="114"/>
    </location>
</feature>
<feature type="transmembrane region" description="Helical" evidence="1">
    <location>
        <begin position="291"/>
        <end position="318"/>
    </location>
</feature>
<dbReference type="eggNOG" id="ENOG5032URN">
    <property type="taxonomic scope" value="Bacteria"/>
</dbReference>
<dbReference type="EMBL" id="CP001998">
    <property type="protein sequence ID" value="ADE55988.1"/>
    <property type="molecule type" value="Genomic_DNA"/>
</dbReference>
<reference evidence="2 3" key="1">
    <citation type="journal article" date="2010" name="Stand. Genomic Sci.">
        <title>Complete genome sequence of Coraliomargarita akajimensis type strain (04OKA010-24).</title>
        <authorList>
            <person name="Mavromatis K."/>
            <person name="Abt B."/>
            <person name="Brambilla E."/>
            <person name="Lapidus A."/>
            <person name="Copeland A."/>
            <person name="Deshpande S."/>
            <person name="Nolan M."/>
            <person name="Lucas S."/>
            <person name="Tice H."/>
            <person name="Cheng J.F."/>
            <person name="Han C."/>
            <person name="Detter J.C."/>
            <person name="Woyke T."/>
            <person name="Goodwin L."/>
            <person name="Pitluck S."/>
            <person name="Held B."/>
            <person name="Brettin T."/>
            <person name="Tapia R."/>
            <person name="Ivanova N."/>
            <person name="Mikhailova N."/>
            <person name="Pati A."/>
            <person name="Liolios K."/>
            <person name="Chen A."/>
            <person name="Palaniappan K."/>
            <person name="Land M."/>
            <person name="Hauser L."/>
            <person name="Chang Y.J."/>
            <person name="Jeffries C.D."/>
            <person name="Rohde M."/>
            <person name="Goker M."/>
            <person name="Bristow J."/>
            <person name="Eisen J.A."/>
            <person name="Markowitz V."/>
            <person name="Hugenholtz P."/>
            <person name="Klenk H.P."/>
            <person name="Kyrpides N.C."/>
        </authorList>
    </citation>
    <scope>NUCLEOTIDE SEQUENCE [LARGE SCALE GENOMIC DNA]</scope>
    <source>
        <strain evidence="3">DSM 45221 / IAM 15411 / JCM 23193 / KCTC 12865</strain>
    </source>
</reference>
<dbReference type="HOGENOM" id="CLU_642248_0_0_0"/>
<sequence>MEQIDLDRADKAATTYARDKLRAPFMGILEAGWQAFPLLIAIRYFDAHESIKSFIAGAGPIGFLLTPITLFIAAKLRARPAKASALMFLIAAVMIAGATVGTGLILFTVCIIASQMASVQHGPLMVQVYASNYTRAERGRRVTTPLMLIAFSSMVFSWIGGELLDINIDYYRAFFAIMIVCALVCAWALKDIPSQALCTKDVGNPWQNFSLIWEDKLFGYLLGSWMLLGLGNLIAIPIRIEYLANPEFGINASNKTIAILIVLVPSAARLLSTKLWGHFFDKLHFVTTRNLLNLCFLASIGLFFYSTNIVMLGIAMTFQGAAMGGGKIFWGLWVTKIAPEKKASSYMSIHMALTGLRGTLAPFLGYWILIGSTPETVAIVGMTLVGTAIVLFECVRKNQRLSLA</sequence>
<evidence type="ECO:0000256" key="1">
    <source>
        <dbReference type="SAM" id="Phobius"/>
    </source>
</evidence>
<dbReference type="Gene3D" id="1.20.1250.20">
    <property type="entry name" value="MFS general substrate transporter like domains"/>
    <property type="match status" value="1"/>
</dbReference>
<keyword evidence="1" id="KW-1133">Transmembrane helix</keyword>
<feature type="transmembrane region" description="Helical" evidence="1">
    <location>
        <begin position="351"/>
        <end position="370"/>
    </location>
</feature>
<evidence type="ECO:0000313" key="2">
    <source>
        <dbReference type="EMBL" id="ADE55988.1"/>
    </source>
</evidence>
<dbReference type="InterPro" id="IPR036259">
    <property type="entry name" value="MFS_trans_sf"/>
</dbReference>
<feature type="transmembrane region" description="Helical" evidence="1">
    <location>
        <begin position="54"/>
        <end position="74"/>
    </location>
</feature>
<protein>
    <recommendedName>
        <fullName evidence="4">Major facilitator superfamily MFS_1</fullName>
    </recommendedName>
</protein>
<dbReference type="SUPFAM" id="SSF103473">
    <property type="entry name" value="MFS general substrate transporter"/>
    <property type="match status" value="1"/>
</dbReference>
<accession>D5ERE4</accession>
<feature type="transmembrane region" description="Helical" evidence="1">
    <location>
        <begin position="142"/>
        <end position="159"/>
    </location>
</feature>
<feature type="transmembrane region" description="Helical" evidence="1">
    <location>
        <begin position="252"/>
        <end position="271"/>
    </location>
</feature>
<evidence type="ECO:0000313" key="3">
    <source>
        <dbReference type="Proteomes" id="UP000000925"/>
    </source>
</evidence>
<organism evidence="2 3">
    <name type="scientific">Coraliomargarita akajimensis (strain DSM 45221 / IAM 15411 / JCM 23193 / KCTC 12865 / 04OKA010-24)</name>
    <dbReference type="NCBI Taxonomy" id="583355"/>
    <lineage>
        <taxon>Bacteria</taxon>
        <taxon>Pseudomonadati</taxon>
        <taxon>Verrucomicrobiota</taxon>
        <taxon>Opitutia</taxon>
        <taxon>Puniceicoccales</taxon>
        <taxon>Coraliomargaritaceae</taxon>
        <taxon>Coraliomargarita</taxon>
    </lineage>
</organism>
<dbReference type="OrthoDB" id="184990at2"/>
<feature type="transmembrane region" description="Helical" evidence="1">
    <location>
        <begin position="376"/>
        <end position="395"/>
    </location>
</feature>